<name>A0AAD7EIH6_9AGAR</name>
<comment type="caution">
    <text evidence="3">The sequence shown here is derived from an EMBL/GenBank/DDBJ whole genome shotgun (WGS) entry which is preliminary data.</text>
</comment>
<dbReference type="EMBL" id="JARIHO010000042">
    <property type="protein sequence ID" value="KAJ7326411.1"/>
    <property type="molecule type" value="Genomic_DNA"/>
</dbReference>
<organism evidence="3 4">
    <name type="scientific">Mycena albidolilacea</name>
    <dbReference type="NCBI Taxonomy" id="1033008"/>
    <lineage>
        <taxon>Eukaryota</taxon>
        <taxon>Fungi</taxon>
        <taxon>Dikarya</taxon>
        <taxon>Basidiomycota</taxon>
        <taxon>Agaricomycotina</taxon>
        <taxon>Agaricomycetes</taxon>
        <taxon>Agaricomycetidae</taxon>
        <taxon>Agaricales</taxon>
        <taxon>Marasmiineae</taxon>
        <taxon>Mycenaceae</taxon>
        <taxon>Mycena</taxon>
    </lineage>
</organism>
<gene>
    <name evidence="3" type="ORF">DFH08DRAFT_816733</name>
</gene>
<keyword evidence="4" id="KW-1185">Reference proteome</keyword>
<proteinExistence type="predicted"/>
<evidence type="ECO:0000256" key="2">
    <source>
        <dbReference type="SAM" id="Phobius"/>
    </source>
</evidence>
<keyword evidence="2" id="KW-1133">Transmembrane helix</keyword>
<accession>A0AAD7EIH6</accession>
<evidence type="ECO:0000313" key="4">
    <source>
        <dbReference type="Proteomes" id="UP001218218"/>
    </source>
</evidence>
<sequence>MHWDPGESTNTNTNTVLNANGTPDGAGDKSGSEHALPGKSTLLEGWDPATDDLSFWPSIAFAFAVGALGLWFGFGWFGLVKSTEDVQWLQQESISGLKQLRDSVKIDLNALEKRQCPAQKINSVKVDVVADSGRWWIRVNT</sequence>
<reference evidence="3" key="1">
    <citation type="submission" date="2023-03" db="EMBL/GenBank/DDBJ databases">
        <title>Massive genome expansion in bonnet fungi (Mycena s.s.) driven by repeated elements and novel gene families across ecological guilds.</title>
        <authorList>
            <consortium name="Lawrence Berkeley National Laboratory"/>
            <person name="Harder C.B."/>
            <person name="Miyauchi S."/>
            <person name="Viragh M."/>
            <person name="Kuo A."/>
            <person name="Thoen E."/>
            <person name="Andreopoulos B."/>
            <person name="Lu D."/>
            <person name="Skrede I."/>
            <person name="Drula E."/>
            <person name="Henrissat B."/>
            <person name="Morin E."/>
            <person name="Kohler A."/>
            <person name="Barry K."/>
            <person name="LaButti K."/>
            <person name="Morin E."/>
            <person name="Salamov A."/>
            <person name="Lipzen A."/>
            <person name="Mereny Z."/>
            <person name="Hegedus B."/>
            <person name="Baldrian P."/>
            <person name="Stursova M."/>
            <person name="Weitz H."/>
            <person name="Taylor A."/>
            <person name="Grigoriev I.V."/>
            <person name="Nagy L.G."/>
            <person name="Martin F."/>
            <person name="Kauserud H."/>
        </authorList>
    </citation>
    <scope>NUCLEOTIDE SEQUENCE</scope>
    <source>
        <strain evidence="3">CBHHK002</strain>
    </source>
</reference>
<evidence type="ECO:0000256" key="1">
    <source>
        <dbReference type="SAM" id="MobiDB-lite"/>
    </source>
</evidence>
<feature type="transmembrane region" description="Helical" evidence="2">
    <location>
        <begin position="55"/>
        <end position="79"/>
    </location>
</feature>
<feature type="region of interest" description="Disordered" evidence="1">
    <location>
        <begin position="1"/>
        <end position="43"/>
    </location>
</feature>
<protein>
    <submittedName>
        <fullName evidence="3">Uncharacterized protein</fullName>
    </submittedName>
</protein>
<evidence type="ECO:0000313" key="3">
    <source>
        <dbReference type="EMBL" id="KAJ7326411.1"/>
    </source>
</evidence>
<dbReference type="Proteomes" id="UP001218218">
    <property type="component" value="Unassembled WGS sequence"/>
</dbReference>
<keyword evidence="2" id="KW-0472">Membrane</keyword>
<dbReference type="AlphaFoldDB" id="A0AAD7EIH6"/>
<feature type="compositionally biased region" description="Low complexity" evidence="1">
    <location>
        <begin position="9"/>
        <end position="22"/>
    </location>
</feature>
<keyword evidence="2" id="KW-0812">Transmembrane</keyword>